<dbReference type="NCBIfam" id="NF010738">
    <property type="entry name" value="PRK14140.1"/>
    <property type="match status" value="1"/>
</dbReference>
<dbReference type="CDD" id="cd00446">
    <property type="entry name" value="GrpE"/>
    <property type="match status" value="1"/>
</dbReference>
<evidence type="ECO:0000256" key="1">
    <source>
        <dbReference type="ARBA" id="ARBA00004496"/>
    </source>
</evidence>
<feature type="region of interest" description="Disordered" evidence="13">
    <location>
        <begin position="1"/>
        <end position="65"/>
    </location>
</feature>
<feature type="compositionally biased region" description="Basic and acidic residues" evidence="13">
    <location>
        <begin position="55"/>
        <end position="65"/>
    </location>
</feature>
<dbReference type="PANTHER" id="PTHR21237:SF23">
    <property type="entry name" value="GRPE PROTEIN HOMOLOG, MITOCHONDRIAL"/>
    <property type="match status" value="1"/>
</dbReference>
<dbReference type="GO" id="GO:0051082">
    <property type="term" value="F:unfolded protein binding"/>
    <property type="evidence" value="ECO:0007669"/>
    <property type="project" value="TreeGrafter"/>
</dbReference>
<keyword evidence="5 10" id="KW-0346">Stress response</keyword>
<evidence type="ECO:0000256" key="3">
    <source>
        <dbReference type="ARBA" id="ARBA00011738"/>
    </source>
</evidence>
<dbReference type="RefSeq" id="WP_104371587.1">
    <property type="nucleotide sequence ID" value="NZ_BFAV01000073.1"/>
</dbReference>
<gene>
    <name evidence="10" type="primary">grpE</name>
    <name evidence="14" type="ORF">DCCM_2261</name>
</gene>
<evidence type="ECO:0000256" key="9">
    <source>
        <dbReference type="ARBA" id="ARBA00076414"/>
    </source>
</evidence>
<accession>A0A2L2XB03</accession>
<comment type="subunit">
    <text evidence="3 10">Homodimer.</text>
</comment>
<evidence type="ECO:0000256" key="12">
    <source>
        <dbReference type="RuleBase" id="RU004478"/>
    </source>
</evidence>
<evidence type="ECO:0000256" key="4">
    <source>
        <dbReference type="ARBA" id="ARBA00022490"/>
    </source>
</evidence>
<reference evidence="15" key="1">
    <citation type="submission" date="2018-02" db="EMBL/GenBank/DDBJ databases">
        <title>Genome sequence of Desulfocucumis palustris strain NAW-5.</title>
        <authorList>
            <person name="Watanabe M."/>
            <person name="Kojima H."/>
            <person name="Fukui M."/>
        </authorList>
    </citation>
    <scope>NUCLEOTIDE SEQUENCE [LARGE SCALE GENOMIC DNA]</scope>
    <source>
        <strain evidence="15">NAW-5</strain>
    </source>
</reference>
<dbReference type="GO" id="GO:0000774">
    <property type="term" value="F:adenyl-nucleotide exchange factor activity"/>
    <property type="evidence" value="ECO:0007669"/>
    <property type="project" value="InterPro"/>
</dbReference>
<dbReference type="Pfam" id="PF01025">
    <property type="entry name" value="GrpE"/>
    <property type="match status" value="1"/>
</dbReference>
<dbReference type="GO" id="GO:0051087">
    <property type="term" value="F:protein-folding chaperone binding"/>
    <property type="evidence" value="ECO:0007669"/>
    <property type="project" value="InterPro"/>
</dbReference>
<keyword evidence="4 10" id="KW-0963">Cytoplasm</keyword>
<keyword evidence="15" id="KW-1185">Reference proteome</keyword>
<comment type="similarity">
    <text evidence="2 10 12">Belongs to the GrpE family.</text>
</comment>
<evidence type="ECO:0000256" key="2">
    <source>
        <dbReference type="ARBA" id="ARBA00009054"/>
    </source>
</evidence>
<comment type="function">
    <text evidence="7 10 11">Participates actively in the response to hyperosmotic and heat shock by preventing the aggregation of stress-denatured proteins, in association with DnaK and GrpE. It is the nucleotide exchange factor for DnaK and may function as a thermosensor. Unfolded proteins bind initially to DnaJ; upon interaction with the DnaJ-bound protein, DnaK hydrolyzes its bound ATP, resulting in the formation of a stable complex. GrpE releases ADP from DnaK; ATP binding to DnaK triggers the release of the substrate protein, thus completing the reaction cycle. Several rounds of ATP-dependent interactions between DnaJ, DnaK and GrpE are required for fully efficient folding.</text>
</comment>
<name>A0A2L2XB03_9FIRM</name>
<dbReference type="GO" id="GO:0042803">
    <property type="term" value="F:protein homodimerization activity"/>
    <property type="evidence" value="ECO:0007669"/>
    <property type="project" value="InterPro"/>
</dbReference>
<dbReference type="EMBL" id="BFAV01000073">
    <property type="protein sequence ID" value="GBF33164.1"/>
    <property type="molecule type" value="Genomic_DNA"/>
</dbReference>
<comment type="caution">
    <text evidence="14">The sequence shown here is derived from an EMBL/GenBank/DDBJ whole genome shotgun (WGS) entry which is preliminary data.</text>
</comment>
<evidence type="ECO:0000256" key="5">
    <source>
        <dbReference type="ARBA" id="ARBA00023016"/>
    </source>
</evidence>
<evidence type="ECO:0000313" key="15">
    <source>
        <dbReference type="Proteomes" id="UP000239549"/>
    </source>
</evidence>
<protein>
    <recommendedName>
        <fullName evidence="8 10">Protein GrpE</fullName>
    </recommendedName>
    <alternativeName>
        <fullName evidence="9 10">HSP-70 cofactor</fullName>
    </alternativeName>
</protein>
<evidence type="ECO:0000256" key="7">
    <source>
        <dbReference type="ARBA" id="ARBA00053401"/>
    </source>
</evidence>
<keyword evidence="6 10" id="KW-0143">Chaperone</keyword>
<proteinExistence type="inferred from homology"/>
<comment type="subcellular location">
    <subcellularLocation>
        <location evidence="1 10">Cytoplasm</location>
    </subcellularLocation>
</comment>
<dbReference type="FunFam" id="2.30.22.10:FF:000001">
    <property type="entry name" value="Protein GrpE"/>
    <property type="match status" value="1"/>
</dbReference>
<evidence type="ECO:0000256" key="8">
    <source>
        <dbReference type="ARBA" id="ARBA00072274"/>
    </source>
</evidence>
<dbReference type="PRINTS" id="PR00773">
    <property type="entry name" value="GRPEPROTEIN"/>
</dbReference>
<organism evidence="14 15">
    <name type="scientific">Desulfocucumis palustris</name>
    <dbReference type="NCBI Taxonomy" id="1898651"/>
    <lineage>
        <taxon>Bacteria</taxon>
        <taxon>Bacillati</taxon>
        <taxon>Bacillota</taxon>
        <taxon>Clostridia</taxon>
        <taxon>Eubacteriales</taxon>
        <taxon>Desulfocucumaceae</taxon>
        <taxon>Desulfocucumis</taxon>
    </lineage>
</organism>
<sequence length="205" mass="23357">MAVDEKFQVNHNKPEADESVAEQAESEVLANDGENTCAGPGEHTASGPEEMPGEESPRELAEKEKARAEEYYDRLVRLQADFENFRRRTQKEKEDFYKYASEQLIVALLPVLDNFQRALEVKDDDPRKVVEGVEMIYRQIEDVLRKEGLERIAARGEQFDPARHEAVMQEPAGENPDNTVTQEFRCGYCLKGKVIRPAMVKVAKV</sequence>
<dbReference type="HAMAP" id="MF_01151">
    <property type="entry name" value="GrpE"/>
    <property type="match status" value="1"/>
</dbReference>
<evidence type="ECO:0000313" key="14">
    <source>
        <dbReference type="EMBL" id="GBF33164.1"/>
    </source>
</evidence>
<feature type="compositionally biased region" description="Basic and acidic residues" evidence="13">
    <location>
        <begin position="1"/>
        <end position="16"/>
    </location>
</feature>
<evidence type="ECO:0000256" key="6">
    <source>
        <dbReference type="ARBA" id="ARBA00023186"/>
    </source>
</evidence>
<dbReference type="AlphaFoldDB" id="A0A2L2XB03"/>
<dbReference type="InterPro" id="IPR013805">
    <property type="entry name" value="GrpE_CC"/>
</dbReference>
<dbReference type="GO" id="GO:0006457">
    <property type="term" value="P:protein folding"/>
    <property type="evidence" value="ECO:0007669"/>
    <property type="project" value="InterPro"/>
</dbReference>
<dbReference type="Gene3D" id="3.90.20.20">
    <property type="match status" value="1"/>
</dbReference>
<evidence type="ECO:0000256" key="13">
    <source>
        <dbReference type="SAM" id="MobiDB-lite"/>
    </source>
</evidence>
<dbReference type="InterPro" id="IPR000740">
    <property type="entry name" value="GrpE"/>
</dbReference>
<dbReference type="PANTHER" id="PTHR21237">
    <property type="entry name" value="GRPE PROTEIN"/>
    <property type="match status" value="1"/>
</dbReference>
<dbReference type="Proteomes" id="UP000239549">
    <property type="component" value="Unassembled WGS sequence"/>
</dbReference>
<dbReference type="PROSITE" id="PS01071">
    <property type="entry name" value="GRPE"/>
    <property type="match status" value="1"/>
</dbReference>
<dbReference type="SUPFAM" id="SSF58014">
    <property type="entry name" value="Coiled-coil domain of nucleotide exchange factor GrpE"/>
    <property type="match status" value="1"/>
</dbReference>
<dbReference type="Gene3D" id="2.30.22.10">
    <property type="entry name" value="Head domain of nucleotide exchange factor GrpE"/>
    <property type="match status" value="1"/>
</dbReference>
<dbReference type="GO" id="GO:0005737">
    <property type="term" value="C:cytoplasm"/>
    <property type="evidence" value="ECO:0007669"/>
    <property type="project" value="UniProtKB-SubCell"/>
</dbReference>
<dbReference type="InterPro" id="IPR009012">
    <property type="entry name" value="GrpE_head"/>
</dbReference>
<evidence type="ECO:0000256" key="11">
    <source>
        <dbReference type="RuleBase" id="RU000639"/>
    </source>
</evidence>
<dbReference type="OrthoDB" id="9812586at2"/>
<evidence type="ECO:0000256" key="10">
    <source>
        <dbReference type="HAMAP-Rule" id="MF_01151"/>
    </source>
</evidence>
<dbReference type="SUPFAM" id="SSF51064">
    <property type="entry name" value="Head domain of nucleotide exchange factor GrpE"/>
    <property type="match status" value="1"/>
</dbReference>